<evidence type="ECO:0000259" key="10">
    <source>
        <dbReference type="PROSITE" id="PS51007"/>
    </source>
</evidence>
<dbReference type="KEGG" id="pmx:PERMA_0386"/>
<feature type="binding site" description="axial binding residue" evidence="9">
    <location>
        <position position="51"/>
    </location>
    <ligand>
        <name>heme c</name>
        <dbReference type="ChEBI" id="CHEBI:61717"/>
        <label>1</label>
    </ligand>
    <ligandPart>
        <name>Fe</name>
        <dbReference type="ChEBI" id="CHEBI:18248"/>
    </ligandPart>
</feature>
<dbReference type="Gene3D" id="1.10.760.10">
    <property type="entry name" value="Cytochrome c-like domain"/>
    <property type="match status" value="2"/>
</dbReference>
<reference evidence="11 12" key="1">
    <citation type="journal article" date="2009" name="J. Bacteriol.">
        <title>Complete and draft genome sequences of six members of the Aquificales.</title>
        <authorList>
            <person name="Reysenbach A.L."/>
            <person name="Hamamura N."/>
            <person name="Podar M."/>
            <person name="Griffiths E."/>
            <person name="Ferreira S."/>
            <person name="Hochstein R."/>
            <person name="Heidelberg J."/>
            <person name="Johnson J."/>
            <person name="Mead D."/>
            <person name="Pohorille A."/>
            <person name="Sarmiento M."/>
            <person name="Schweighofer K."/>
            <person name="Seshadri R."/>
            <person name="Voytek M.A."/>
        </authorList>
    </citation>
    <scope>NUCLEOTIDE SEQUENCE [LARGE SCALE GENOMIC DNA]</scope>
    <source>
        <strain evidence="12">DSM 14350 / EX-H1</strain>
    </source>
</reference>
<feature type="domain" description="Cytochrome c" evidence="10">
    <location>
        <begin position="177"/>
        <end position="291"/>
    </location>
</feature>
<keyword evidence="12" id="KW-1185">Reference proteome</keyword>
<keyword evidence="2 8" id="KW-0349">Heme</keyword>
<name>C0QU12_PERMH</name>
<dbReference type="eggNOG" id="COG1858">
    <property type="taxonomic scope" value="Bacteria"/>
</dbReference>
<dbReference type="Pfam" id="PF03150">
    <property type="entry name" value="CCP_MauG"/>
    <property type="match status" value="1"/>
</dbReference>
<evidence type="ECO:0000256" key="2">
    <source>
        <dbReference type="ARBA" id="ARBA00022617"/>
    </source>
</evidence>
<keyword evidence="11" id="KW-0575">Peroxidase</keyword>
<dbReference type="AlphaFoldDB" id="C0QU12"/>
<dbReference type="InterPro" id="IPR026259">
    <property type="entry name" value="MauG/Cytc_peroxidase"/>
</dbReference>
<dbReference type="GO" id="GO:0020037">
    <property type="term" value="F:heme binding"/>
    <property type="evidence" value="ECO:0007669"/>
    <property type="project" value="InterPro"/>
</dbReference>
<evidence type="ECO:0000256" key="3">
    <source>
        <dbReference type="ARBA" id="ARBA00022723"/>
    </source>
</evidence>
<dbReference type="RefSeq" id="WP_012675405.1">
    <property type="nucleotide sequence ID" value="NC_012440.1"/>
</dbReference>
<keyword evidence="5" id="KW-0574">Periplasm</keyword>
<comment type="subcellular location">
    <subcellularLocation>
        <location evidence="1">Periplasm</location>
    </subcellularLocation>
</comment>
<feature type="binding site" description="axial binding residue" evidence="9">
    <location>
        <position position="195"/>
    </location>
    <ligand>
        <name>heme c</name>
        <dbReference type="ChEBI" id="CHEBI:61717"/>
        <label>2</label>
    </ligand>
    <ligandPart>
        <name>Fe</name>
        <dbReference type="ChEBI" id="CHEBI:18248"/>
    </ligandPart>
</feature>
<dbReference type="STRING" id="123214.PERMA_0386"/>
<dbReference type="PANTHER" id="PTHR30600">
    <property type="entry name" value="CYTOCHROME C PEROXIDASE-RELATED"/>
    <property type="match status" value="1"/>
</dbReference>
<evidence type="ECO:0000256" key="4">
    <source>
        <dbReference type="ARBA" id="ARBA00022729"/>
    </source>
</evidence>
<comment type="PTM">
    <text evidence="8">Binds 2 heme groups per subunit.</text>
</comment>
<dbReference type="Proteomes" id="UP000001366">
    <property type="component" value="Chromosome"/>
</dbReference>
<keyword evidence="7 9" id="KW-0408">Iron</keyword>
<dbReference type="GO" id="GO:0009055">
    <property type="term" value="F:electron transfer activity"/>
    <property type="evidence" value="ECO:0007669"/>
    <property type="project" value="InterPro"/>
</dbReference>
<feature type="binding site" description="covalent" evidence="8">
    <location>
        <position position="47"/>
    </location>
    <ligand>
        <name>heme c</name>
        <dbReference type="ChEBI" id="CHEBI:61717"/>
        <label>1</label>
    </ligand>
</feature>
<feature type="binding site" description="axial binding residue" evidence="9">
    <location>
        <position position="266"/>
    </location>
    <ligand>
        <name>heme c</name>
        <dbReference type="ChEBI" id="CHEBI:61717"/>
        <label>2</label>
    </ligand>
    <ligandPart>
        <name>Fe</name>
        <dbReference type="ChEBI" id="CHEBI:18248"/>
    </ligandPart>
</feature>
<feature type="binding site" description="covalent" evidence="8">
    <location>
        <position position="191"/>
    </location>
    <ligand>
        <name>heme c</name>
        <dbReference type="ChEBI" id="CHEBI:61717"/>
        <label>2</label>
    </ligand>
</feature>
<dbReference type="EC" id="1.11.1.5" evidence="11"/>
<dbReference type="PIRSF" id="PIRSF000294">
    <property type="entry name" value="Cytochrome-c_peroxidase"/>
    <property type="match status" value="1"/>
</dbReference>
<evidence type="ECO:0000256" key="9">
    <source>
        <dbReference type="PIRSR" id="PIRSR000294-2"/>
    </source>
</evidence>
<dbReference type="InterPro" id="IPR036909">
    <property type="entry name" value="Cyt_c-like_dom_sf"/>
</dbReference>
<dbReference type="GO" id="GO:0042597">
    <property type="term" value="C:periplasmic space"/>
    <property type="evidence" value="ECO:0007669"/>
    <property type="project" value="UniProtKB-SubCell"/>
</dbReference>
<feature type="binding site" description="covalent" evidence="8">
    <location>
        <position position="50"/>
    </location>
    <ligand>
        <name>heme c</name>
        <dbReference type="ChEBI" id="CHEBI:61717"/>
        <label>1</label>
    </ligand>
</feature>
<evidence type="ECO:0000256" key="1">
    <source>
        <dbReference type="ARBA" id="ARBA00004418"/>
    </source>
</evidence>
<evidence type="ECO:0000313" key="11">
    <source>
        <dbReference type="EMBL" id="ACO03166.1"/>
    </source>
</evidence>
<evidence type="ECO:0000256" key="7">
    <source>
        <dbReference type="ARBA" id="ARBA00023004"/>
    </source>
</evidence>
<evidence type="ECO:0000256" key="5">
    <source>
        <dbReference type="ARBA" id="ARBA00022764"/>
    </source>
</evidence>
<sequence>MVLIKLSYGIEPIQPIPIRIEYNREKAELGKILFHDPILSRDRSVSCASCHDVYEKWGTDHRKASVGVGGKVGNVNAPTVFNTFFNFRQFWNGRAKNLKEQVEGPIHNPIEMGMSKREIEKRLNSIPFYRKMFKKIYNADRITYDIVIDAIVEFEKALITPNSKFDRYLRGEVKLSKEEKEGYMLFKKFGCITCHNGINVGGNSFQKIGAIKPFPWSPENPDRYQLTKREFDKNRYKVPSLRNIECTYPYFHDGSVQTLEDAIRTMAYHNLGFKLSEEEVRKIVAFLKTLTGELPEILKKDLKDRR</sequence>
<dbReference type="PANTHER" id="PTHR30600:SF7">
    <property type="entry name" value="CYTOCHROME C PEROXIDASE-RELATED"/>
    <property type="match status" value="1"/>
</dbReference>
<feature type="binding site" description="covalent" evidence="8">
    <location>
        <position position="194"/>
    </location>
    <ligand>
        <name>heme c</name>
        <dbReference type="ChEBI" id="CHEBI:61717"/>
        <label>2</label>
    </ligand>
</feature>
<dbReference type="SUPFAM" id="SSF46626">
    <property type="entry name" value="Cytochrome c"/>
    <property type="match status" value="2"/>
</dbReference>
<keyword evidence="4" id="KW-0732">Signal</keyword>
<dbReference type="EMBL" id="CP001230">
    <property type="protein sequence ID" value="ACO03166.1"/>
    <property type="molecule type" value="Genomic_DNA"/>
</dbReference>
<proteinExistence type="predicted"/>
<dbReference type="InterPro" id="IPR051395">
    <property type="entry name" value="Cytochrome_c_Peroxidase/MauG"/>
</dbReference>
<evidence type="ECO:0000256" key="8">
    <source>
        <dbReference type="PIRSR" id="PIRSR000294-1"/>
    </source>
</evidence>
<dbReference type="Pfam" id="PF00034">
    <property type="entry name" value="Cytochrom_C"/>
    <property type="match status" value="1"/>
</dbReference>
<keyword evidence="6 11" id="KW-0560">Oxidoreductase</keyword>
<gene>
    <name evidence="11" type="ordered locus">PERMA_0386</name>
</gene>
<dbReference type="PaxDb" id="123214-PERMA_0386"/>
<dbReference type="InterPro" id="IPR004852">
    <property type="entry name" value="Di-haem_cyt_c_peroxidsae"/>
</dbReference>
<accession>C0QU12</accession>
<keyword evidence="3 9" id="KW-0479">Metal-binding</keyword>
<comment type="cofactor">
    <cofactor evidence="8">
        <name>heme</name>
        <dbReference type="ChEBI" id="CHEBI:30413"/>
    </cofactor>
    <text evidence="8">Binds 2 heme groups.</text>
</comment>
<organism evidence="11 12">
    <name type="scientific">Persephonella marina (strain DSM 14350 / EX-H1)</name>
    <dbReference type="NCBI Taxonomy" id="123214"/>
    <lineage>
        <taxon>Bacteria</taxon>
        <taxon>Pseudomonadati</taxon>
        <taxon>Aquificota</taxon>
        <taxon>Aquificia</taxon>
        <taxon>Aquificales</taxon>
        <taxon>Hydrogenothermaceae</taxon>
        <taxon>Persephonella</taxon>
    </lineage>
</organism>
<dbReference type="GO" id="GO:0004130">
    <property type="term" value="F:cytochrome-c peroxidase activity"/>
    <property type="evidence" value="ECO:0007669"/>
    <property type="project" value="UniProtKB-EC"/>
</dbReference>
<evidence type="ECO:0000313" key="12">
    <source>
        <dbReference type="Proteomes" id="UP000001366"/>
    </source>
</evidence>
<dbReference type="HOGENOM" id="CLU_034652_1_0_0"/>
<dbReference type="GO" id="GO:0046872">
    <property type="term" value="F:metal ion binding"/>
    <property type="evidence" value="ECO:0007669"/>
    <property type="project" value="UniProtKB-KW"/>
</dbReference>
<feature type="domain" description="Cytochrome c" evidence="10">
    <location>
        <begin position="25"/>
        <end position="134"/>
    </location>
</feature>
<dbReference type="PROSITE" id="PS51007">
    <property type="entry name" value="CYTC"/>
    <property type="match status" value="2"/>
</dbReference>
<dbReference type="InterPro" id="IPR009056">
    <property type="entry name" value="Cyt_c-like_dom"/>
</dbReference>
<evidence type="ECO:0000256" key="6">
    <source>
        <dbReference type="ARBA" id="ARBA00023002"/>
    </source>
</evidence>
<protein>
    <submittedName>
        <fullName evidence="11">Cytochrome c551 peroxidase (Cytochrome cperoxidase)</fullName>
        <ecNumber evidence="11">1.11.1.5</ecNumber>
    </submittedName>
</protein>